<gene>
    <name evidence="1" type="ORF">CYNAS_LOCUS13248</name>
</gene>
<accession>A0AA36M8C4</accession>
<dbReference type="Proteomes" id="UP001176961">
    <property type="component" value="Unassembled WGS sequence"/>
</dbReference>
<protein>
    <submittedName>
        <fullName evidence="1">Uncharacterized protein</fullName>
    </submittedName>
</protein>
<evidence type="ECO:0000313" key="1">
    <source>
        <dbReference type="EMBL" id="CAJ0601265.1"/>
    </source>
</evidence>
<proteinExistence type="predicted"/>
<organism evidence="1 2">
    <name type="scientific">Cylicocyclus nassatus</name>
    <name type="common">Nematode worm</name>
    <dbReference type="NCBI Taxonomy" id="53992"/>
    <lineage>
        <taxon>Eukaryota</taxon>
        <taxon>Metazoa</taxon>
        <taxon>Ecdysozoa</taxon>
        <taxon>Nematoda</taxon>
        <taxon>Chromadorea</taxon>
        <taxon>Rhabditida</taxon>
        <taxon>Rhabditina</taxon>
        <taxon>Rhabditomorpha</taxon>
        <taxon>Strongyloidea</taxon>
        <taxon>Strongylidae</taxon>
        <taxon>Cylicocyclus</taxon>
    </lineage>
</organism>
<sequence>MDFENAVTVTCPLLELPEELQSEVLRKDPLHFFPDVCDGGRKSDVNGKKNSQICLYRSELERGGPRRKNTPAAESLDYDKFDFGRLFHVCDIDMLHIVNSACAESDPHSLVLEFVASPAIKFYQLVPAAKLIEHCIMTSRQRISVGLLCSSAIVTRSETAETPCNWFPFGTST</sequence>
<dbReference type="EMBL" id="CATQJL010000305">
    <property type="protein sequence ID" value="CAJ0601265.1"/>
    <property type="molecule type" value="Genomic_DNA"/>
</dbReference>
<evidence type="ECO:0000313" key="2">
    <source>
        <dbReference type="Proteomes" id="UP001176961"/>
    </source>
</evidence>
<dbReference type="AlphaFoldDB" id="A0AA36M8C4"/>
<name>A0AA36M8C4_CYLNA</name>
<keyword evidence="2" id="KW-1185">Reference proteome</keyword>
<comment type="caution">
    <text evidence="1">The sequence shown here is derived from an EMBL/GenBank/DDBJ whole genome shotgun (WGS) entry which is preliminary data.</text>
</comment>
<reference evidence="1" key="1">
    <citation type="submission" date="2023-07" db="EMBL/GenBank/DDBJ databases">
        <authorList>
            <consortium name="CYATHOMIX"/>
        </authorList>
    </citation>
    <scope>NUCLEOTIDE SEQUENCE</scope>
    <source>
        <strain evidence="1">N/A</strain>
    </source>
</reference>